<dbReference type="PROSITE" id="PS01031">
    <property type="entry name" value="SHSP"/>
    <property type="match status" value="1"/>
</dbReference>
<evidence type="ECO:0000256" key="3">
    <source>
        <dbReference type="SAM" id="MobiDB-lite"/>
    </source>
</evidence>
<dbReference type="InterPro" id="IPR008978">
    <property type="entry name" value="HSP20-like_chaperone"/>
</dbReference>
<dbReference type="InterPro" id="IPR002068">
    <property type="entry name" value="A-crystallin/Hsp20_dom"/>
</dbReference>
<evidence type="ECO:0000313" key="5">
    <source>
        <dbReference type="EMBL" id="MBL7625960.1"/>
    </source>
</evidence>
<name>A0A937RBJ5_9ACTN</name>
<dbReference type="EMBL" id="JAEACQ010000122">
    <property type="protein sequence ID" value="MBL7625960.1"/>
    <property type="molecule type" value="Genomic_DNA"/>
</dbReference>
<dbReference type="Pfam" id="PF00011">
    <property type="entry name" value="HSP20"/>
    <property type="match status" value="1"/>
</dbReference>
<accession>A0A937RBJ5</accession>
<sequence>MSTYLWDPFAVLGRLDREFDAIVRSSFGPRPRVQRAGLVPVARATGAGRAAFGDVVPSADVVADGDDVVVNIELPGVDVEKDVTVEIEHGRLVVRGERGEAAESSEGGRIRRERWHGSFRREFSLPERVAADRVSATYDRGVLSVRLPGAAAAPVATRVPVTAGARPAEIPVSEATPDGAARAELPADGGERA</sequence>
<dbReference type="InterPro" id="IPR031107">
    <property type="entry name" value="Small_HSP"/>
</dbReference>
<proteinExistence type="inferred from homology"/>
<dbReference type="RefSeq" id="WP_203006509.1">
    <property type="nucleotide sequence ID" value="NZ_JADWYU010000083.1"/>
</dbReference>
<reference evidence="5" key="1">
    <citation type="submission" date="2020-12" db="EMBL/GenBank/DDBJ databases">
        <title>Genomic characterization of non-nitrogen-fixing Frankia strains.</title>
        <authorList>
            <person name="Carlos-Shanley C."/>
            <person name="Guerra T."/>
            <person name="Hahn D."/>
        </authorList>
    </citation>
    <scope>NUCLEOTIDE SEQUENCE</scope>
    <source>
        <strain evidence="5">CN6</strain>
    </source>
</reference>
<comment type="caution">
    <text evidence="5">The sequence shown here is derived from an EMBL/GenBank/DDBJ whole genome shotgun (WGS) entry which is preliminary data.</text>
</comment>
<dbReference type="PANTHER" id="PTHR11527">
    <property type="entry name" value="HEAT-SHOCK PROTEIN 20 FAMILY MEMBER"/>
    <property type="match status" value="1"/>
</dbReference>
<evidence type="ECO:0000259" key="4">
    <source>
        <dbReference type="PROSITE" id="PS01031"/>
    </source>
</evidence>
<dbReference type="CDD" id="cd06464">
    <property type="entry name" value="ACD_sHsps-like"/>
    <property type="match status" value="1"/>
</dbReference>
<gene>
    <name evidence="5" type="ORF">I7412_01950</name>
</gene>
<evidence type="ECO:0000256" key="2">
    <source>
        <dbReference type="RuleBase" id="RU003616"/>
    </source>
</evidence>
<organism evidence="5 6">
    <name type="scientific">Frankia nepalensis</name>
    <dbReference type="NCBI Taxonomy" id="1836974"/>
    <lineage>
        <taxon>Bacteria</taxon>
        <taxon>Bacillati</taxon>
        <taxon>Actinomycetota</taxon>
        <taxon>Actinomycetes</taxon>
        <taxon>Frankiales</taxon>
        <taxon>Frankiaceae</taxon>
        <taxon>Frankia</taxon>
    </lineage>
</organism>
<comment type="similarity">
    <text evidence="1 2">Belongs to the small heat shock protein (HSP20) family.</text>
</comment>
<feature type="region of interest" description="Disordered" evidence="3">
    <location>
        <begin position="167"/>
        <end position="193"/>
    </location>
</feature>
<evidence type="ECO:0000256" key="1">
    <source>
        <dbReference type="PROSITE-ProRule" id="PRU00285"/>
    </source>
</evidence>
<feature type="domain" description="SHSP" evidence="4">
    <location>
        <begin position="50"/>
        <end position="164"/>
    </location>
</feature>
<dbReference type="AlphaFoldDB" id="A0A937RBJ5"/>
<keyword evidence="6" id="KW-1185">Reference proteome</keyword>
<dbReference type="Gene3D" id="2.60.40.790">
    <property type="match status" value="1"/>
</dbReference>
<dbReference type="Proteomes" id="UP000604475">
    <property type="component" value="Unassembled WGS sequence"/>
</dbReference>
<protein>
    <submittedName>
        <fullName evidence="5">Hsp20/alpha crystallin family protein</fullName>
    </submittedName>
</protein>
<evidence type="ECO:0000313" key="6">
    <source>
        <dbReference type="Proteomes" id="UP000604475"/>
    </source>
</evidence>
<dbReference type="SUPFAM" id="SSF49764">
    <property type="entry name" value="HSP20-like chaperones"/>
    <property type="match status" value="1"/>
</dbReference>